<dbReference type="Pfam" id="PF13912">
    <property type="entry name" value="zf-C2H2_6"/>
    <property type="match status" value="2"/>
</dbReference>
<dbReference type="GO" id="GO:0005634">
    <property type="term" value="C:nucleus"/>
    <property type="evidence" value="ECO:0007669"/>
    <property type="project" value="UniProtKB-SubCell"/>
</dbReference>
<dbReference type="PANTHER" id="PTHR24384:SF189">
    <property type="entry name" value="C2H2-TYPE DOMAIN-CONTAINING PROTEIN-RELATED"/>
    <property type="match status" value="1"/>
</dbReference>
<evidence type="ECO:0000256" key="12">
    <source>
        <dbReference type="SAM" id="MobiDB-lite"/>
    </source>
</evidence>
<dbReference type="FunFam" id="3.30.160.60:FF:002104">
    <property type="entry name" value="Si:ch211-266d19.4"/>
    <property type="match status" value="1"/>
</dbReference>
<dbReference type="FunFam" id="3.30.160.60:FF:000145">
    <property type="entry name" value="Zinc finger protein 574"/>
    <property type="match status" value="1"/>
</dbReference>
<dbReference type="InterPro" id="IPR013087">
    <property type="entry name" value="Znf_C2H2_type"/>
</dbReference>
<feature type="domain" description="C2H2-type" evidence="13">
    <location>
        <begin position="774"/>
        <end position="801"/>
    </location>
</feature>
<dbReference type="PROSITE" id="PS00028">
    <property type="entry name" value="ZINC_FINGER_C2H2_1"/>
    <property type="match status" value="15"/>
</dbReference>
<evidence type="ECO:0000256" key="10">
    <source>
        <dbReference type="ARBA" id="ARBA00023242"/>
    </source>
</evidence>
<dbReference type="EMBL" id="JADWDJ010000017">
    <property type="protein sequence ID" value="KAG5267323.1"/>
    <property type="molecule type" value="Genomic_DNA"/>
</dbReference>
<feature type="domain" description="C2H2-type" evidence="13">
    <location>
        <begin position="685"/>
        <end position="712"/>
    </location>
</feature>
<evidence type="ECO:0000256" key="5">
    <source>
        <dbReference type="ARBA" id="ARBA00022771"/>
    </source>
</evidence>
<dbReference type="InterPro" id="IPR029400">
    <property type="entry name" value="TINF2_N"/>
</dbReference>
<feature type="domain" description="C2H2-type" evidence="13">
    <location>
        <begin position="1019"/>
        <end position="1046"/>
    </location>
</feature>
<dbReference type="GO" id="GO:0000978">
    <property type="term" value="F:RNA polymerase II cis-regulatory region sequence-specific DNA binding"/>
    <property type="evidence" value="ECO:0007669"/>
    <property type="project" value="TreeGrafter"/>
</dbReference>
<dbReference type="InterPro" id="IPR050752">
    <property type="entry name" value="C2H2-ZF_domain"/>
</dbReference>
<organism evidence="14 15">
    <name type="scientific">Alosa alosa</name>
    <name type="common">allis shad</name>
    <dbReference type="NCBI Taxonomy" id="278164"/>
    <lineage>
        <taxon>Eukaryota</taxon>
        <taxon>Metazoa</taxon>
        <taxon>Chordata</taxon>
        <taxon>Craniata</taxon>
        <taxon>Vertebrata</taxon>
        <taxon>Euteleostomi</taxon>
        <taxon>Actinopterygii</taxon>
        <taxon>Neopterygii</taxon>
        <taxon>Teleostei</taxon>
        <taxon>Clupei</taxon>
        <taxon>Clupeiformes</taxon>
        <taxon>Clupeoidei</taxon>
        <taxon>Clupeidae</taxon>
        <taxon>Alosa</taxon>
    </lineage>
</organism>
<feature type="domain" description="C2H2-type" evidence="13">
    <location>
        <begin position="987"/>
        <end position="1014"/>
    </location>
</feature>
<feature type="domain" description="C2H2-type" evidence="13">
    <location>
        <begin position="713"/>
        <end position="738"/>
    </location>
</feature>
<dbReference type="GO" id="GO:0000981">
    <property type="term" value="F:DNA-binding transcription factor activity, RNA polymerase II-specific"/>
    <property type="evidence" value="ECO:0007669"/>
    <property type="project" value="TreeGrafter"/>
</dbReference>
<keyword evidence="7" id="KW-0805">Transcription regulation</keyword>
<dbReference type="Pfam" id="PF14973">
    <property type="entry name" value="TINF2_N"/>
    <property type="match status" value="1"/>
</dbReference>
<feature type="domain" description="C2H2-type" evidence="13">
    <location>
        <begin position="902"/>
        <end position="925"/>
    </location>
</feature>
<dbReference type="Gene3D" id="3.30.160.60">
    <property type="entry name" value="Classic Zinc Finger"/>
    <property type="match status" value="14"/>
</dbReference>
<evidence type="ECO:0000256" key="8">
    <source>
        <dbReference type="ARBA" id="ARBA00023125"/>
    </source>
</evidence>
<feature type="domain" description="C2H2-type" evidence="13">
    <location>
        <begin position="569"/>
        <end position="596"/>
    </location>
</feature>
<keyword evidence="2" id="KW-1017">Isopeptide bond</keyword>
<keyword evidence="6" id="KW-0862">Zinc</keyword>
<evidence type="ECO:0000313" key="14">
    <source>
        <dbReference type="EMBL" id="KAG5267323.1"/>
    </source>
</evidence>
<feature type="domain" description="C2H2-type" evidence="13">
    <location>
        <begin position="1047"/>
        <end position="1074"/>
    </location>
</feature>
<dbReference type="GO" id="GO:0008270">
    <property type="term" value="F:zinc ion binding"/>
    <property type="evidence" value="ECO:0007669"/>
    <property type="project" value="UniProtKB-KW"/>
</dbReference>
<feature type="compositionally biased region" description="Acidic residues" evidence="12">
    <location>
        <begin position="295"/>
        <end position="304"/>
    </location>
</feature>
<evidence type="ECO:0000256" key="9">
    <source>
        <dbReference type="ARBA" id="ARBA00023163"/>
    </source>
</evidence>
<keyword evidence="9" id="KW-0804">Transcription</keyword>
<dbReference type="AlphaFoldDB" id="A0AAV6FX41"/>
<evidence type="ECO:0000256" key="3">
    <source>
        <dbReference type="ARBA" id="ARBA00022723"/>
    </source>
</evidence>
<feature type="region of interest" description="Disordered" evidence="12">
    <location>
        <begin position="624"/>
        <end position="685"/>
    </location>
</feature>
<gene>
    <name evidence="14" type="ORF">AALO_G00220460</name>
</gene>
<evidence type="ECO:0000313" key="15">
    <source>
        <dbReference type="Proteomes" id="UP000823561"/>
    </source>
</evidence>
<comment type="caution">
    <text evidence="14">The sequence shown here is derived from an EMBL/GenBank/DDBJ whole genome shotgun (WGS) entry which is preliminary data.</text>
</comment>
<dbReference type="InterPro" id="IPR036236">
    <property type="entry name" value="Znf_C2H2_sf"/>
</dbReference>
<feature type="compositionally biased region" description="Basic and acidic residues" evidence="12">
    <location>
        <begin position="317"/>
        <end position="330"/>
    </location>
</feature>
<reference evidence="14 15" key="1">
    <citation type="submission" date="2020-10" db="EMBL/GenBank/DDBJ databases">
        <title>Chromosome-scale genome assembly of the Allis shad, Alosa alosa.</title>
        <authorList>
            <person name="Margot Z."/>
            <person name="Christophe K."/>
            <person name="Cabau C."/>
            <person name="Louis A."/>
            <person name="Berthelot C."/>
            <person name="Parey E."/>
            <person name="Roest Crollius H."/>
            <person name="Montfort J."/>
            <person name="Robinson-Rechavi M."/>
            <person name="Bucao C."/>
            <person name="Bouchez O."/>
            <person name="Gislard M."/>
            <person name="Lluch J."/>
            <person name="Milhes M."/>
            <person name="Lampietro C."/>
            <person name="Lopez Roques C."/>
            <person name="Donnadieu C."/>
            <person name="Braasch I."/>
            <person name="Desvignes T."/>
            <person name="Postlethwait J."/>
            <person name="Bobe J."/>
            <person name="Guiguen Y."/>
        </authorList>
    </citation>
    <scope>NUCLEOTIDE SEQUENCE [LARGE SCALE GENOMIC DNA]</scope>
    <source>
        <strain evidence="14">M-15738</strain>
        <tissue evidence="14">Blood</tissue>
    </source>
</reference>
<feature type="domain" description="C2H2-type" evidence="13">
    <location>
        <begin position="1190"/>
        <end position="1213"/>
    </location>
</feature>
<keyword evidence="10" id="KW-0539">Nucleus</keyword>
<protein>
    <recommendedName>
        <fullName evidence="13">C2H2-type domain-containing protein</fullName>
    </recommendedName>
</protein>
<feature type="domain" description="C2H2-type" evidence="13">
    <location>
        <begin position="1162"/>
        <end position="1189"/>
    </location>
</feature>
<dbReference type="Pfam" id="PF00096">
    <property type="entry name" value="zf-C2H2"/>
    <property type="match status" value="9"/>
</dbReference>
<dbReference type="FunFam" id="3.30.160.60:FF:000690">
    <property type="entry name" value="Zinc finger protein 354C"/>
    <property type="match status" value="1"/>
</dbReference>
<dbReference type="FunFam" id="3.30.160.60:FF:000446">
    <property type="entry name" value="Zinc finger protein"/>
    <property type="match status" value="3"/>
</dbReference>
<feature type="compositionally biased region" description="Polar residues" evidence="12">
    <location>
        <begin position="625"/>
        <end position="660"/>
    </location>
</feature>
<feature type="domain" description="C2H2-type" evidence="13">
    <location>
        <begin position="841"/>
        <end position="868"/>
    </location>
</feature>
<feature type="region of interest" description="Disordered" evidence="12">
    <location>
        <begin position="474"/>
        <end position="495"/>
    </location>
</feature>
<feature type="region of interest" description="Disordered" evidence="12">
    <location>
        <begin position="548"/>
        <end position="575"/>
    </location>
</feature>
<dbReference type="Pfam" id="PF12874">
    <property type="entry name" value="zf-met"/>
    <property type="match status" value="1"/>
</dbReference>
<feature type="domain" description="C2H2-type" evidence="13">
    <location>
        <begin position="801"/>
        <end position="831"/>
    </location>
</feature>
<proteinExistence type="predicted"/>
<keyword evidence="5 11" id="KW-0863">Zinc-finger</keyword>
<keyword evidence="8" id="KW-0238">DNA-binding</keyword>
<evidence type="ECO:0000259" key="13">
    <source>
        <dbReference type="PROSITE" id="PS50157"/>
    </source>
</evidence>
<feature type="domain" description="C2H2-type" evidence="13">
    <location>
        <begin position="1106"/>
        <end position="1133"/>
    </location>
</feature>
<keyword evidence="3" id="KW-0479">Metal-binding</keyword>
<feature type="region of interest" description="Disordered" evidence="12">
    <location>
        <begin position="276"/>
        <end position="385"/>
    </location>
</feature>
<feature type="domain" description="C2H2-type" evidence="13">
    <location>
        <begin position="1078"/>
        <end position="1105"/>
    </location>
</feature>
<dbReference type="SMART" id="SM00355">
    <property type="entry name" value="ZnF_C2H2"/>
    <property type="match status" value="20"/>
</dbReference>
<dbReference type="FunFam" id="3.30.160.60:FF:000870">
    <property type="entry name" value="zinc finger protein 197 isoform X1"/>
    <property type="match status" value="1"/>
</dbReference>
<keyword evidence="4" id="KW-0677">Repeat</keyword>
<dbReference type="FunFam" id="3.30.160.60:FF:001228">
    <property type="entry name" value="Zinc finger protein 236"/>
    <property type="match status" value="1"/>
</dbReference>
<feature type="domain" description="C2H2-type" evidence="13">
    <location>
        <begin position="959"/>
        <end position="986"/>
    </location>
</feature>
<accession>A0AAV6FX41</accession>
<dbReference type="PANTHER" id="PTHR24384">
    <property type="entry name" value="FINGER PUTATIVE TRANSCRIPTION FACTOR FAMILY-RELATED"/>
    <property type="match status" value="1"/>
</dbReference>
<keyword evidence="15" id="KW-1185">Reference proteome</keyword>
<dbReference type="CDD" id="cd11657">
    <property type="entry name" value="TIN2_N"/>
    <property type="match status" value="1"/>
</dbReference>
<evidence type="ECO:0000256" key="11">
    <source>
        <dbReference type="PROSITE-ProRule" id="PRU00042"/>
    </source>
</evidence>
<feature type="domain" description="C2H2-type" evidence="13">
    <location>
        <begin position="874"/>
        <end position="901"/>
    </location>
</feature>
<dbReference type="Proteomes" id="UP000823561">
    <property type="component" value="Chromosome 17"/>
</dbReference>
<evidence type="ECO:0000256" key="4">
    <source>
        <dbReference type="ARBA" id="ARBA00022737"/>
    </source>
</evidence>
<feature type="domain" description="C2H2-type" evidence="13">
    <location>
        <begin position="1134"/>
        <end position="1161"/>
    </location>
</feature>
<dbReference type="FunFam" id="3.30.160.60:FF:000688">
    <property type="entry name" value="zinc finger protein 197 isoform X1"/>
    <property type="match status" value="1"/>
</dbReference>
<evidence type="ECO:0000256" key="7">
    <source>
        <dbReference type="ARBA" id="ARBA00023015"/>
    </source>
</evidence>
<dbReference type="PROSITE" id="PS50157">
    <property type="entry name" value="ZINC_FINGER_C2H2_2"/>
    <property type="match status" value="17"/>
</dbReference>
<evidence type="ECO:0000256" key="6">
    <source>
        <dbReference type="ARBA" id="ARBA00022833"/>
    </source>
</evidence>
<dbReference type="SUPFAM" id="SSF57667">
    <property type="entry name" value="beta-beta-alpha zinc fingers"/>
    <property type="match status" value="10"/>
</dbReference>
<evidence type="ECO:0000256" key="2">
    <source>
        <dbReference type="ARBA" id="ARBA00022499"/>
    </source>
</evidence>
<name>A0AAV6FX41_9TELE</name>
<evidence type="ECO:0000256" key="1">
    <source>
        <dbReference type="ARBA" id="ARBA00004123"/>
    </source>
</evidence>
<sequence length="1213" mass="137972">MQPQCIEKEEPSPHSSVLRLLTSPLRLLCASIWQVVQEKDVLNYGMLEEFVTLITESVPEVLSHRQRAQLLLGLRAKVVLEVCRSESSADTETIQYHLERIRIPAALLAESSIRDVDVETSESNFLALVDILLNDPVERDVFFQEVFPVEYGPKFDLALQRLIWIFVSRLEEVLRVPSIHEVASMLSLAPSIMEECFQALSHPQKLLNSLNHHKNHADIQIKAILPEQPSTDDDCIFSCLSHPPLVRVVLDPERKVSEIELEPSYCEEVSVECEEVSAPATEDVRSVEPMSTGSDAEDGTEESAESANCQRDGANVDSEHHERSVCEEAKVVPPKEMPTPAEELEEPSSSEKATSKGIGFINEDGTVDYTGRATVEDRPEGSEMTEDGAVILRSTEAQPEELLSKPVHCSSQTVSTQGARVIYLLRQPTVKLERINITGKPLPPPLPRQSGRVRKKRLQLVWRKNRSPEIVWVDSQDEPDPKNVSSAMIPRTDKSGWNGKSPGVVYACSKCSFHDATEASLHQHLMKNHPDEFSRLLSAGIRQTKPLANQTADASVHQKQPRKRGPVPKTCPVCSKTFTRGTDMRRHQKSHMGEPLHSCLGCGRCFLHINHLKRHTAACKEIIPQPNQNPLSGQGNKPDSTGQNEDSTEVLDNSTEVPQDSKNEPQAAETSTSTEQPDSETPDPRWCPVCGVILARASDMERHMRSHSVEKPYECMHCSKMYRYPYNLKKHVDLCHNGLGFPENENAQNSDDGSQITLKIESGPVLLPGDVRSKICPICGKTFTRATDRRRHQRCHAVHRFECSKCGKGFRYPFDLKKHEQNSCAEPTTQPQIVASAKKPIICGTCGKKFFFLTHFQRHMRAHRQANMPTKRWHKCTKCEEIFRTLYDLGKHSRCHWGDDPLRCTQCGRRFSHSSQLTSHKQIHSLVCTMKCTMCEEMYTDLGSFRLHYLQAHNIKGAYPCSHCEKSFTELCPLVRHVRTHTGERPYRCPQCPKSFATPTKLSLHKRAHGERAPRERRHLCHQCGKCFYTLAELTRHEVVHREERPHKCSHCGKAFKRLRSLTAHMESHMESEVRVRYPCEYCSKSFMKSATLVRHHRIHTGERPHRCTECNKSFLTHSEVLKHMRFHTGERPFKCDQCGKGFTQSCYLTVHMRSHTGERPYACKVCDKRFSDSAHRKRHMLIHTGEKPHVCENCGEAYNRKNLLNVHQKRCR</sequence>
<comment type="subcellular location">
    <subcellularLocation>
        <location evidence="1">Nucleus</location>
    </subcellularLocation>
</comment>